<protein>
    <submittedName>
        <fullName evidence="1">Uncharacterized protein</fullName>
    </submittedName>
</protein>
<dbReference type="EMBL" id="JAHYIQ010000009">
    <property type="protein sequence ID" value="KAK1129080.1"/>
    <property type="molecule type" value="Genomic_DNA"/>
</dbReference>
<reference evidence="1" key="1">
    <citation type="submission" date="2021-10" db="EMBL/GenBank/DDBJ databases">
        <title>Melipona bicolor Genome sequencing and assembly.</title>
        <authorList>
            <person name="Araujo N.S."/>
            <person name="Arias M.C."/>
        </authorList>
    </citation>
    <scope>NUCLEOTIDE SEQUENCE</scope>
    <source>
        <strain evidence="1">USP_2M_L1-L4_2017</strain>
        <tissue evidence="1">Whole body</tissue>
    </source>
</reference>
<comment type="caution">
    <text evidence="1">The sequence shown here is derived from an EMBL/GenBank/DDBJ whole genome shotgun (WGS) entry which is preliminary data.</text>
</comment>
<accession>A0AA40G151</accession>
<name>A0AA40G151_9HYME</name>
<proteinExistence type="predicted"/>
<gene>
    <name evidence="1" type="ORF">K0M31_020210</name>
</gene>
<dbReference type="AlphaFoldDB" id="A0AA40G151"/>
<evidence type="ECO:0000313" key="1">
    <source>
        <dbReference type="EMBL" id="KAK1129080.1"/>
    </source>
</evidence>
<evidence type="ECO:0000313" key="2">
    <source>
        <dbReference type="Proteomes" id="UP001177670"/>
    </source>
</evidence>
<keyword evidence="2" id="KW-1185">Reference proteome</keyword>
<sequence length="105" mass="12234">MPVDQSNGKDPTFQNSADQNYCVRKFVPFEMGDDTIRNLVDEGKRLSIQEMSKVLNIPPSTVHGHFKKTRMVSKLKVWVPQFIERNRTQCKKKPSLKRLITEDEK</sequence>
<dbReference type="Proteomes" id="UP001177670">
    <property type="component" value="Unassembled WGS sequence"/>
</dbReference>
<organism evidence="1 2">
    <name type="scientific">Melipona bicolor</name>
    <dbReference type="NCBI Taxonomy" id="60889"/>
    <lineage>
        <taxon>Eukaryota</taxon>
        <taxon>Metazoa</taxon>
        <taxon>Ecdysozoa</taxon>
        <taxon>Arthropoda</taxon>
        <taxon>Hexapoda</taxon>
        <taxon>Insecta</taxon>
        <taxon>Pterygota</taxon>
        <taxon>Neoptera</taxon>
        <taxon>Endopterygota</taxon>
        <taxon>Hymenoptera</taxon>
        <taxon>Apocrita</taxon>
        <taxon>Aculeata</taxon>
        <taxon>Apoidea</taxon>
        <taxon>Anthophila</taxon>
        <taxon>Apidae</taxon>
        <taxon>Melipona</taxon>
    </lineage>
</organism>